<protein>
    <submittedName>
        <fullName evidence="1">Uncharacterized protein</fullName>
    </submittedName>
</protein>
<keyword evidence="2" id="KW-1185">Reference proteome</keyword>
<reference evidence="1 2" key="1">
    <citation type="submission" date="2024-02" db="EMBL/GenBank/DDBJ databases">
        <title>de novo genome assembly of Solanum bulbocastanum strain 11H21.</title>
        <authorList>
            <person name="Hosaka A.J."/>
        </authorList>
    </citation>
    <scope>NUCLEOTIDE SEQUENCE [LARGE SCALE GENOMIC DNA]</scope>
    <source>
        <tissue evidence="1">Young leaves</tissue>
    </source>
</reference>
<comment type="caution">
    <text evidence="1">The sequence shown here is derived from an EMBL/GenBank/DDBJ whole genome shotgun (WGS) entry which is preliminary data.</text>
</comment>
<sequence>MNDGLYNHCPAIIR</sequence>
<gene>
    <name evidence="1" type="ORF">RDI58_015186</name>
</gene>
<proteinExistence type="predicted"/>
<evidence type="ECO:0000313" key="1">
    <source>
        <dbReference type="EMBL" id="KAK6786661.1"/>
    </source>
</evidence>
<dbReference type="Proteomes" id="UP001371456">
    <property type="component" value="Unassembled WGS sequence"/>
</dbReference>
<organism evidence="1 2">
    <name type="scientific">Solanum bulbocastanum</name>
    <name type="common">Wild potato</name>
    <dbReference type="NCBI Taxonomy" id="147425"/>
    <lineage>
        <taxon>Eukaryota</taxon>
        <taxon>Viridiplantae</taxon>
        <taxon>Streptophyta</taxon>
        <taxon>Embryophyta</taxon>
        <taxon>Tracheophyta</taxon>
        <taxon>Spermatophyta</taxon>
        <taxon>Magnoliopsida</taxon>
        <taxon>eudicotyledons</taxon>
        <taxon>Gunneridae</taxon>
        <taxon>Pentapetalae</taxon>
        <taxon>asterids</taxon>
        <taxon>lamiids</taxon>
        <taxon>Solanales</taxon>
        <taxon>Solanaceae</taxon>
        <taxon>Solanoideae</taxon>
        <taxon>Solaneae</taxon>
        <taxon>Solanum</taxon>
    </lineage>
</organism>
<accession>A0AAN8TJP1</accession>
<name>A0AAN8TJP1_SOLBU</name>
<evidence type="ECO:0000313" key="2">
    <source>
        <dbReference type="Proteomes" id="UP001371456"/>
    </source>
</evidence>
<dbReference type="EMBL" id="JBANQN010000006">
    <property type="protein sequence ID" value="KAK6786661.1"/>
    <property type="molecule type" value="Genomic_DNA"/>
</dbReference>